<sequence>MKLHTRIQGDGPRTALLIHGGTVDSRIWNSLAPRVAALGYTVLAPDLRGHGLSPRGSYSPEAWADDLVESLPESAGGTVDIAIGHSLGATVLSLAVERLRPRRAVYAEPGFEHDIKPPEYFARIRSALSSIRANDLLVVHPKWTPADAEAFADGVALCDPAVLDAVADLSRRHTNYLPERAETPSLLLLADVGSVVRPAAAGLLADRGFELATLPEAGHDLQLDDPDGFLSILTGWL</sequence>
<dbReference type="GO" id="GO:0016787">
    <property type="term" value="F:hydrolase activity"/>
    <property type="evidence" value="ECO:0007669"/>
    <property type="project" value="UniProtKB-KW"/>
</dbReference>
<reference evidence="2 3" key="1">
    <citation type="submission" date="2021-01" db="EMBL/GenBank/DDBJ databases">
        <title>WGS of actinomycetes isolated from Thailand.</title>
        <authorList>
            <person name="Thawai C."/>
        </authorList>
    </citation>
    <scope>NUCLEOTIDE SEQUENCE [LARGE SCALE GENOMIC DNA]</scope>
    <source>
        <strain evidence="2 3">CA3R110</strain>
    </source>
</reference>
<dbReference type="InterPro" id="IPR050266">
    <property type="entry name" value="AB_hydrolase_sf"/>
</dbReference>
<name>A0ABS1PEN5_9ACTN</name>
<dbReference type="PANTHER" id="PTHR43798:SF33">
    <property type="entry name" value="HYDROLASE, PUTATIVE (AFU_ORTHOLOGUE AFUA_2G14860)-RELATED"/>
    <property type="match status" value="1"/>
</dbReference>
<organism evidence="2 3">
    <name type="scientific">Streptomyces endocoffeicus</name>
    <dbReference type="NCBI Taxonomy" id="2898945"/>
    <lineage>
        <taxon>Bacteria</taxon>
        <taxon>Bacillati</taxon>
        <taxon>Actinomycetota</taxon>
        <taxon>Actinomycetes</taxon>
        <taxon>Kitasatosporales</taxon>
        <taxon>Streptomycetaceae</taxon>
        <taxon>Streptomyces</taxon>
    </lineage>
</organism>
<keyword evidence="2" id="KW-0378">Hydrolase</keyword>
<dbReference type="RefSeq" id="WP_201846252.1">
    <property type="nucleotide sequence ID" value="NZ_JAERRG010000001.1"/>
</dbReference>
<gene>
    <name evidence="2" type="ORF">JK364_00180</name>
</gene>
<dbReference type="Gene3D" id="3.40.50.1820">
    <property type="entry name" value="alpha/beta hydrolase"/>
    <property type="match status" value="1"/>
</dbReference>
<comment type="caution">
    <text evidence="2">The sequence shown here is derived from an EMBL/GenBank/DDBJ whole genome shotgun (WGS) entry which is preliminary data.</text>
</comment>
<proteinExistence type="predicted"/>
<dbReference type="PANTHER" id="PTHR43798">
    <property type="entry name" value="MONOACYLGLYCEROL LIPASE"/>
    <property type="match status" value="1"/>
</dbReference>
<keyword evidence="3" id="KW-1185">Reference proteome</keyword>
<dbReference type="Pfam" id="PF12697">
    <property type="entry name" value="Abhydrolase_6"/>
    <property type="match status" value="1"/>
</dbReference>
<accession>A0ABS1PEN5</accession>
<dbReference type="InterPro" id="IPR000073">
    <property type="entry name" value="AB_hydrolase_1"/>
</dbReference>
<protein>
    <submittedName>
        <fullName evidence="2">Alpha/beta hydrolase</fullName>
    </submittedName>
</protein>
<evidence type="ECO:0000313" key="2">
    <source>
        <dbReference type="EMBL" id="MBL1110839.1"/>
    </source>
</evidence>
<evidence type="ECO:0000313" key="3">
    <source>
        <dbReference type="Proteomes" id="UP000621510"/>
    </source>
</evidence>
<dbReference type="EMBL" id="JAERRG010000001">
    <property type="protein sequence ID" value="MBL1110839.1"/>
    <property type="molecule type" value="Genomic_DNA"/>
</dbReference>
<dbReference type="Proteomes" id="UP000621510">
    <property type="component" value="Unassembled WGS sequence"/>
</dbReference>
<dbReference type="InterPro" id="IPR029058">
    <property type="entry name" value="AB_hydrolase_fold"/>
</dbReference>
<dbReference type="SUPFAM" id="SSF53474">
    <property type="entry name" value="alpha/beta-Hydrolases"/>
    <property type="match status" value="1"/>
</dbReference>
<evidence type="ECO:0000259" key="1">
    <source>
        <dbReference type="Pfam" id="PF12697"/>
    </source>
</evidence>
<feature type="domain" description="AB hydrolase-1" evidence="1">
    <location>
        <begin position="16"/>
        <end position="230"/>
    </location>
</feature>